<reference evidence="1" key="2">
    <citation type="journal article" date="2015" name="Fish Shellfish Immunol.">
        <title>Early steps in the European eel (Anguilla anguilla)-Vibrio vulnificus interaction in the gills: Role of the RtxA13 toxin.</title>
        <authorList>
            <person name="Callol A."/>
            <person name="Pajuelo D."/>
            <person name="Ebbesson L."/>
            <person name="Teles M."/>
            <person name="MacKenzie S."/>
            <person name="Amaro C."/>
        </authorList>
    </citation>
    <scope>NUCLEOTIDE SEQUENCE</scope>
</reference>
<sequence>MRKLNKSALHHIANIHNKIKLGEGSNVHNLEINTLFIWIIYRNPLAFSKSFYFSIGAFAS</sequence>
<accession>A0A0E9PAE4</accession>
<organism evidence="1">
    <name type="scientific">Anguilla anguilla</name>
    <name type="common">European freshwater eel</name>
    <name type="synonym">Muraena anguilla</name>
    <dbReference type="NCBI Taxonomy" id="7936"/>
    <lineage>
        <taxon>Eukaryota</taxon>
        <taxon>Metazoa</taxon>
        <taxon>Chordata</taxon>
        <taxon>Craniata</taxon>
        <taxon>Vertebrata</taxon>
        <taxon>Euteleostomi</taxon>
        <taxon>Actinopterygii</taxon>
        <taxon>Neopterygii</taxon>
        <taxon>Teleostei</taxon>
        <taxon>Anguilliformes</taxon>
        <taxon>Anguillidae</taxon>
        <taxon>Anguilla</taxon>
    </lineage>
</organism>
<name>A0A0E9PAE4_ANGAN</name>
<protein>
    <submittedName>
        <fullName evidence="1">Uncharacterized protein</fullName>
    </submittedName>
</protein>
<reference evidence="1" key="1">
    <citation type="submission" date="2014-11" db="EMBL/GenBank/DDBJ databases">
        <authorList>
            <person name="Amaro Gonzalez C."/>
        </authorList>
    </citation>
    <scope>NUCLEOTIDE SEQUENCE</scope>
</reference>
<dbReference type="AlphaFoldDB" id="A0A0E9PAE4"/>
<dbReference type="EMBL" id="GBXM01106931">
    <property type="protein sequence ID" value="JAH01646.1"/>
    <property type="molecule type" value="Transcribed_RNA"/>
</dbReference>
<proteinExistence type="predicted"/>
<evidence type="ECO:0000313" key="1">
    <source>
        <dbReference type="EMBL" id="JAH01646.1"/>
    </source>
</evidence>